<dbReference type="GO" id="GO:0008320">
    <property type="term" value="F:protein transmembrane transporter activity"/>
    <property type="evidence" value="ECO:0007669"/>
    <property type="project" value="TreeGrafter"/>
</dbReference>
<dbReference type="Pfam" id="PF08479">
    <property type="entry name" value="POTRA_2"/>
    <property type="match status" value="1"/>
</dbReference>
<dbReference type="Gene3D" id="2.40.160.50">
    <property type="entry name" value="membrane protein fhac: a member of the omp85/tpsb transporter family"/>
    <property type="match status" value="1"/>
</dbReference>
<dbReference type="Proteomes" id="UP000590740">
    <property type="component" value="Unassembled WGS sequence"/>
</dbReference>
<gene>
    <name evidence="6" type="ORF">HNQ65_003360</name>
</gene>
<dbReference type="RefSeq" id="WP_184340910.1">
    <property type="nucleotide sequence ID" value="NZ_JACHIG010000007.1"/>
</dbReference>
<dbReference type="Gene3D" id="3.10.20.310">
    <property type="entry name" value="membrane protein fhac"/>
    <property type="match status" value="1"/>
</dbReference>
<proteinExistence type="predicted"/>
<dbReference type="Pfam" id="PF03865">
    <property type="entry name" value="ShlB"/>
    <property type="match status" value="1"/>
</dbReference>
<dbReference type="InterPro" id="IPR051544">
    <property type="entry name" value="TPS_OM_transporter"/>
</dbReference>
<feature type="domain" description="Haemolysin activator HlyB C-terminal" evidence="4">
    <location>
        <begin position="169"/>
        <end position="487"/>
    </location>
</feature>
<comment type="caution">
    <text evidence="6">The sequence shown here is derived from an EMBL/GenBank/DDBJ whole genome shotgun (WGS) entry which is preliminary data.</text>
</comment>
<organism evidence="6 7">
    <name type="scientific">Prosthecobacter vanneervenii</name>
    <dbReference type="NCBI Taxonomy" id="48466"/>
    <lineage>
        <taxon>Bacteria</taxon>
        <taxon>Pseudomonadati</taxon>
        <taxon>Verrucomicrobiota</taxon>
        <taxon>Verrucomicrobiia</taxon>
        <taxon>Verrucomicrobiales</taxon>
        <taxon>Verrucomicrobiaceae</taxon>
        <taxon>Prosthecobacter</taxon>
    </lineage>
</organism>
<protein>
    <submittedName>
        <fullName evidence="6">Hemolysin activation/secretion protein</fullName>
    </submittedName>
</protein>
<dbReference type="InterPro" id="IPR005565">
    <property type="entry name" value="Hemolysn_activator_HlyB_C"/>
</dbReference>
<dbReference type="EMBL" id="JACHIG010000007">
    <property type="protein sequence ID" value="MBB5033770.1"/>
    <property type="molecule type" value="Genomic_DNA"/>
</dbReference>
<reference evidence="6 7" key="1">
    <citation type="submission" date="2020-08" db="EMBL/GenBank/DDBJ databases">
        <title>Genomic Encyclopedia of Type Strains, Phase IV (KMG-IV): sequencing the most valuable type-strain genomes for metagenomic binning, comparative biology and taxonomic classification.</title>
        <authorList>
            <person name="Goeker M."/>
        </authorList>
    </citation>
    <scope>NUCLEOTIDE SEQUENCE [LARGE SCALE GENOMIC DNA]</scope>
    <source>
        <strain evidence="6 7">DSM 12252</strain>
    </source>
</reference>
<keyword evidence="1" id="KW-0472">Membrane</keyword>
<sequence length="527" mass="57482">MPAWPRLSGVVLCMLAGITRLSGEQAAPQPRMYIQEYEVAGVKHLPRMEVEKAVYPYLGPGRTADDVEKARAALEKAYKDHGYQTVSVQIPRQNASSGVVLLQVVETVVGRLRVHGSRYFDPDQIKRKAPSLAEGTLPDFNKINHDILALNRQADLRVTPALRAGARPGTVDIDLDVKDKAPLHGSLEVNNRHNNNTTPWRINASLRYDNLWQLGHSLGLSYQIAPERPNDARVLSGFYLARIPEWENVSVLLQGSKQDSDVSTLGGAAVAGRGQVLGARLLFTLPQKQGFYQNLSFGMDYKRFEQDITVAGAKTSAPVTYFPFTLSHSATWAAARQTTEFNNSIVFALRGLGSDQASFSRRRYLADEGFFYYRSDLAHTQKLPGGFEAYGKVQGQAGSGPLINNEQLAGGGLATVRGYLESTVLGDSGAFGTLELRSPSLINSSKDSSAGGDSWRFHLFADGGRLIMRNALPGQQSTFDLFSVGGGSRFHLLGHLNGSADVGVPLVTQGVTRTGEVLVTIRFWADF</sequence>
<name>A0A7W8DL87_9BACT</name>
<dbReference type="GO" id="GO:0098046">
    <property type="term" value="C:type V protein secretion system complex"/>
    <property type="evidence" value="ECO:0007669"/>
    <property type="project" value="TreeGrafter"/>
</dbReference>
<evidence type="ECO:0000256" key="1">
    <source>
        <dbReference type="ARBA" id="ARBA00022452"/>
    </source>
</evidence>
<accession>A0A7W8DL87</accession>
<evidence type="ECO:0000256" key="3">
    <source>
        <dbReference type="ARBA" id="ARBA00023237"/>
    </source>
</evidence>
<keyword evidence="1" id="KW-1134">Transmembrane beta strand</keyword>
<dbReference type="AlphaFoldDB" id="A0A7W8DL87"/>
<evidence type="ECO:0000259" key="4">
    <source>
        <dbReference type="Pfam" id="PF03865"/>
    </source>
</evidence>
<feature type="domain" description="Polypeptide-transport-associated ShlB-type" evidence="5">
    <location>
        <begin position="34"/>
        <end position="106"/>
    </location>
</feature>
<dbReference type="GO" id="GO:0046819">
    <property type="term" value="P:protein secretion by the type V secretion system"/>
    <property type="evidence" value="ECO:0007669"/>
    <property type="project" value="TreeGrafter"/>
</dbReference>
<keyword evidence="2" id="KW-0812">Transmembrane</keyword>
<dbReference type="InterPro" id="IPR013686">
    <property type="entry name" value="Polypept-transport_assoc_ShlB"/>
</dbReference>
<keyword evidence="3" id="KW-0998">Cell outer membrane</keyword>
<dbReference type="PANTHER" id="PTHR34597">
    <property type="entry name" value="SLR1661 PROTEIN"/>
    <property type="match status" value="1"/>
</dbReference>
<evidence type="ECO:0000259" key="5">
    <source>
        <dbReference type="Pfam" id="PF08479"/>
    </source>
</evidence>
<evidence type="ECO:0000256" key="2">
    <source>
        <dbReference type="ARBA" id="ARBA00022692"/>
    </source>
</evidence>
<evidence type="ECO:0000313" key="6">
    <source>
        <dbReference type="EMBL" id="MBB5033770.1"/>
    </source>
</evidence>
<evidence type="ECO:0000313" key="7">
    <source>
        <dbReference type="Proteomes" id="UP000590740"/>
    </source>
</evidence>
<keyword evidence="7" id="KW-1185">Reference proteome</keyword>
<dbReference type="PANTHER" id="PTHR34597:SF6">
    <property type="entry name" value="BLR6126 PROTEIN"/>
    <property type="match status" value="1"/>
</dbReference>